<accession>M0CUD2</accession>
<protein>
    <recommendedName>
        <fullName evidence="3">DUF4112 domain-containing protein</fullName>
    </recommendedName>
</protein>
<evidence type="ECO:0008006" key="3">
    <source>
        <dbReference type="Google" id="ProtNLM"/>
    </source>
</evidence>
<evidence type="ECO:0000313" key="2">
    <source>
        <dbReference type="Proteomes" id="UP000011513"/>
    </source>
</evidence>
<name>M0CUD2_HALPD</name>
<dbReference type="InterPro" id="IPR025187">
    <property type="entry name" value="DUF4112"/>
</dbReference>
<organism evidence="1 2">
    <name type="scientific">Halogeometricum pallidum JCM 14848</name>
    <dbReference type="NCBI Taxonomy" id="1227487"/>
    <lineage>
        <taxon>Archaea</taxon>
        <taxon>Methanobacteriati</taxon>
        <taxon>Methanobacteriota</taxon>
        <taxon>Stenosarchaea group</taxon>
        <taxon>Halobacteria</taxon>
        <taxon>Halobacteriales</taxon>
        <taxon>Haloferacaceae</taxon>
        <taxon>Halogeometricum</taxon>
    </lineage>
</organism>
<dbReference type="PANTHER" id="PTHR35519">
    <property type="entry name" value="MEMBRANE PROTEINS"/>
    <property type="match status" value="1"/>
</dbReference>
<dbReference type="InParanoid" id="M0CUD2"/>
<keyword evidence="2" id="KW-1185">Reference proteome</keyword>
<dbReference type="AlphaFoldDB" id="M0CUD2"/>
<dbReference type="Pfam" id="PF13430">
    <property type="entry name" value="DUF4112"/>
    <property type="match status" value="1"/>
</dbReference>
<evidence type="ECO:0000313" key="1">
    <source>
        <dbReference type="EMBL" id="ELZ26258.1"/>
    </source>
</evidence>
<gene>
    <name evidence="1" type="ORF">C474_21216</name>
</gene>
<dbReference type="Proteomes" id="UP000011513">
    <property type="component" value="Unassembled WGS sequence"/>
</dbReference>
<reference evidence="1 2" key="1">
    <citation type="journal article" date="2014" name="PLoS Genet.">
        <title>Phylogenetically driven sequencing of extremely halophilic archaea reveals strategies for static and dynamic osmo-response.</title>
        <authorList>
            <person name="Becker E.A."/>
            <person name="Seitzer P.M."/>
            <person name="Tritt A."/>
            <person name="Larsen D."/>
            <person name="Krusor M."/>
            <person name="Yao A.I."/>
            <person name="Wu D."/>
            <person name="Madern D."/>
            <person name="Eisen J.A."/>
            <person name="Darling A.E."/>
            <person name="Facciotti M.T."/>
        </authorList>
    </citation>
    <scope>NUCLEOTIDE SEQUENCE [LARGE SCALE GENOMIC DNA]</scope>
    <source>
        <strain evidence="1 2">JCM 14848</strain>
    </source>
</reference>
<dbReference type="eggNOG" id="arCOG10153">
    <property type="taxonomic scope" value="Archaea"/>
</dbReference>
<sequence length="96" mass="10135">MDDAVTVPGTDRRIGLDALVGLAPVSGDLVTAVISMYTVGEAVRVGAEPNVIGKMLLNILLDFGIGSIPVLGDIFDAIFKSNVRNAELLEEHLTSR</sequence>
<comment type="caution">
    <text evidence="1">The sequence shown here is derived from an EMBL/GenBank/DDBJ whole genome shotgun (WGS) entry which is preliminary data.</text>
</comment>
<dbReference type="EMBL" id="AOIV01000045">
    <property type="protein sequence ID" value="ELZ26258.1"/>
    <property type="molecule type" value="Genomic_DNA"/>
</dbReference>
<proteinExistence type="predicted"/>
<dbReference type="PANTHER" id="PTHR35519:SF2">
    <property type="entry name" value="PH DOMAIN PROTEIN"/>
    <property type="match status" value="1"/>
</dbReference>